<dbReference type="EMBL" id="UZAI01017411">
    <property type="protein sequence ID" value="VDP24221.1"/>
    <property type="molecule type" value="Genomic_DNA"/>
</dbReference>
<evidence type="ECO:0000256" key="1">
    <source>
        <dbReference type="SAM" id="MobiDB-lite"/>
    </source>
</evidence>
<protein>
    <submittedName>
        <fullName evidence="2">Uncharacterized protein</fullName>
    </submittedName>
</protein>
<dbReference type="Gene3D" id="2.130.10.10">
    <property type="entry name" value="YVTN repeat-like/Quinoprotein amine dehydrogenase"/>
    <property type="match status" value="3"/>
</dbReference>
<evidence type="ECO:0000313" key="2">
    <source>
        <dbReference type="EMBL" id="VDP24221.1"/>
    </source>
</evidence>
<dbReference type="SMART" id="SM00320">
    <property type="entry name" value="WD40"/>
    <property type="match status" value="8"/>
</dbReference>
<dbReference type="Proteomes" id="UP000277204">
    <property type="component" value="Unassembled WGS sequence"/>
</dbReference>
<dbReference type="SUPFAM" id="SSF50978">
    <property type="entry name" value="WD40 repeat-like"/>
    <property type="match status" value="1"/>
</dbReference>
<dbReference type="InterPro" id="IPR036322">
    <property type="entry name" value="WD40_repeat_dom_sf"/>
</dbReference>
<accession>A0A183MNF6</accession>
<dbReference type="STRING" id="48269.A0A183MNF6"/>
<reference evidence="2 3" key="1">
    <citation type="submission" date="2018-11" db="EMBL/GenBank/DDBJ databases">
        <authorList>
            <consortium name="Pathogen Informatics"/>
        </authorList>
    </citation>
    <scope>NUCLEOTIDE SEQUENCE [LARGE SCALE GENOMIC DNA]</scope>
    <source>
        <strain evidence="2 3">Zambia</strain>
    </source>
</reference>
<feature type="region of interest" description="Disordered" evidence="1">
    <location>
        <begin position="785"/>
        <end position="858"/>
    </location>
</feature>
<dbReference type="InterPro" id="IPR019775">
    <property type="entry name" value="WD40_repeat_CS"/>
</dbReference>
<dbReference type="PROSITE" id="PS00678">
    <property type="entry name" value="WD_REPEATS_1"/>
    <property type="match status" value="2"/>
</dbReference>
<evidence type="ECO:0000313" key="3">
    <source>
        <dbReference type="Proteomes" id="UP000277204"/>
    </source>
</evidence>
<dbReference type="InterPro" id="IPR001680">
    <property type="entry name" value="WD40_rpt"/>
</dbReference>
<dbReference type="SUPFAM" id="SSF50998">
    <property type="entry name" value="Quinoprotein alcohol dehydrogenase-like"/>
    <property type="match status" value="1"/>
</dbReference>
<proteinExistence type="predicted"/>
<dbReference type="Pfam" id="PF00400">
    <property type="entry name" value="WD40"/>
    <property type="match status" value="2"/>
</dbReference>
<dbReference type="InterPro" id="IPR011047">
    <property type="entry name" value="Quinoprotein_ADH-like_sf"/>
</dbReference>
<gene>
    <name evidence="2" type="ORF">SMRZ_LOCUS17581</name>
</gene>
<sequence>MKDKIITMQRFLASNYELLINSNYQEKINGDSCKKIFRIKLNTNDIQSILPKIIQPIAIHKPVTPLTGSQDIPISIELDQTGNLLAYGTESGTVTVVEVQSFKILCSFLGHNMPILSLCFIDDFASDGSTIRPYAMSSSQLWLVSTSQDASILIWDLSNVINSVTCGIATSISSQVCSLSGYHHKPVTVSAWHPKRRILATGGLDCLICLWEVGELGFGSYFTSKSSGCKKIKPSKNLNIKSSINSIAFRLPNYASDSEESIPSEYLRDVMAVGCWDGFVHFYSLISMNWIKSLAISTSAICSLAYSPNGGRLLAILDRKGQSFILNANTFAYLGRLTENVTFSSIDEFTCLDELHHLLPNQKGVLCFSEPTGRYLIQTGGGSSVGRINVWNAHLGAPEGRLFSLFVGPWINVSRNKKEMKRTIFVTTYTIDISGKYIIIGWNDGLFTIVLMTNGVTVFSSDKLIPLINDNSSVEAIACGISPYCNDANLVVVGWSSGAVRLYHFSFKPEIKSKRDDNSTVQSDIHSICNLSIVPLYTSWSHSIEHAENGTGEAGGTLCASASNSIAVSGGGNCEVWAYFVGSKLENPLVRSICLRQHSGQITAVAVQMNFIATGSKDKNVAIYSYDSNTAKVTLQYIIHNASKDWIISLKWSYIPHKMHGRKLTLLVGSNDQSIHLYRIKSKKYKLKQTLVSYKLGIKSLDFNYPYIFSATSNGHISVWRCGRNEHFELISEMIISSPLDTLNSNTTNENVVNLIKIQSFEYTPCYYSSNNKNVINSYDELEPHQSKDSVVDTMDSNNSPRSLSSNDINNNEDDSLQHQDITDENLVSDEESVKGTPDQCCLNNDELMDEDSDETSSQCSEKDLVIVNECNNVSFNSDESARSHIFDKFVNRPGSLSELLDETNVKLLVGQTISDSRNIQEFQFRVYEPSLTGYHATLSGHAGLIPCGLSCTKPLNSNNDNTLLISVAGQNCDSKTIGCDIRLWNLPLSNSSLSYHIVIEMSALHHEPVNMNQCGVVALLSNGEIVIIPFKRTDDELIHLRVGDNHWCSSLCTYQDGILVAHNGSALFHPFDDHSANVFTPLRGSINNLENIYIDRIEPLCLPNGNSFKLFYIVTSKLKSEPRIIFFNSDEHMLLNISLEGMDLQVTAYCITSTHLDNENLIVYLLLATSDSFLRLLKCSINVCNNSKLSKWEQIKIYPTGEQITKLVTFNKDPVRIMCCLQNGQIDFYTIEQ</sequence>
<keyword evidence="3" id="KW-1185">Reference proteome</keyword>
<dbReference type="PROSITE" id="PS50082">
    <property type="entry name" value="WD_REPEATS_2"/>
    <property type="match status" value="3"/>
</dbReference>
<dbReference type="InterPro" id="IPR015943">
    <property type="entry name" value="WD40/YVTN_repeat-like_dom_sf"/>
</dbReference>
<dbReference type="PANTHER" id="PTHR19848:SF8">
    <property type="entry name" value="F-BOX AND WD REPEAT DOMAIN CONTAINING 7"/>
    <property type="match status" value="1"/>
</dbReference>
<organism evidence="2 3">
    <name type="scientific">Schistosoma margrebowiei</name>
    <dbReference type="NCBI Taxonomy" id="48269"/>
    <lineage>
        <taxon>Eukaryota</taxon>
        <taxon>Metazoa</taxon>
        <taxon>Spiralia</taxon>
        <taxon>Lophotrochozoa</taxon>
        <taxon>Platyhelminthes</taxon>
        <taxon>Trematoda</taxon>
        <taxon>Digenea</taxon>
        <taxon>Strigeidida</taxon>
        <taxon>Schistosomatoidea</taxon>
        <taxon>Schistosomatidae</taxon>
        <taxon>Schistosoma</taxon>
    </lineage>
</organism>
<dbReference type="PANTHER" id="PTHR19848">
    <property type="entry name" value="WD40 REPEAT PROTEIN"/>
    <property type="match status" value="1"/>
</dbReference>
<name>A0A183MNF6_9TREM</name>
<dbReference type="AlphaFoldDB" id="A0A183MNF6"/>